<dbReference type="InterPro" id="IPR011129">
    <property type="entry name" value="CSD"/>
</dbReference>
<evidence type="ECO:0000256" key="11">
    <source>
        <dbReference type="PROSITE-ProRule" id="PRU01203"/>
    </source>
</evidence>
<dbReference type="Pfam" id="PF07497">
    <property type="entry name" value="Rho_RNA_bind"/>
    <property type="match status" value="1"/>
</dbReference>
<dbReference type="InterPro" id="IPR012340">
    <property type="entry name" value="NA-bd_OB-fold"/>
</dbReference>
<comment type="similarity">
    <text evidence="9 11">Belongs to the Rho family.</text>
</comment>
<protein>
    <recommendedName>
        <fullName evidence="9 10">Transcription termination factor Rho</fullName>
        <ecNumber evidence="9 10">3.6.4.-</ecNumber>
    </recommendedName>
    <alternativeName>
        <fullName evidence="9">ATP-dependent helicase Rho</fullName>
    </alternativeName>
</protein>
<dbReference type="Pfam" id="PF07498">
    <property type="entry name" value="Rho_N"/>
    <property type="match status" value="1"/>
</dbReference>
<keyword evidence="7 9" id="KW-0805">Transcription regulation</keyword>
<feature type="region of interest" description="RNA-binding 2" evidence="9">
    <location>
        <begin position="287"/>
        <end position="291"/>
    </location>
</feature>
<accession>A0A2Z5UW65</accession>
<evidence type="ECO:0000256" key="2">
    <source>
        <dbReference type="ARBA" id="ARBA00022741"/>
    </source>
</evidence>
<dbReference type="HAMAP" id="MF_01884">
    <property type="entry name" value="Rho"/>
    <property type="match status" value="1"/>
</dbReference>
<dbReference type="OrthoDB" id="9805197at2"/>
<feature type="region of interest" description="RNA-binding 1" evidence="9">
    <location>
        <begin position="78"/>
        <end position="80"/>
    </location>
</feature>
<dbReference type="PANTHER" id="PTHR46425:SF1">
    <property type="entry name" value="TRANSCRIPTION TERMINATION FACTOR RHO"/>
    <property type="match status" value="1"/>
</dbReference>
<keyword evidence="8 9" id="KW-0804">Transcription</keyword>
<dbReference type="NCBIfam" id="NF006886">
    <property type="entry name" value="PRK09376.1"/>
    <property type="match status" value="1"/>
</dbReference>
<dbReference type="Gene3D" id="2.40.50.140">
    <property type="entry name" value="Nucleic acid-binding proteins"/>
    <property type="match status" value="1"/>
</dbReference>
<evidence type="ECO:0000256" key="1">
    <source>
        <dbReference type="ARBA" id="ARBA00022472"/>
    </source>
</evidence>
<evidence type="ECO:0000313" key="13">
    <source>
        <dbReference type="EMBL" id="BBB15738.1"/>
    </source>
</evidence>
<evidence type="ECO:0000256" key="4">
    <source>
        <dbReference type="ARBA" id="ARBA00022806"/>
    </source>
</evidence>
<dbReference type="SUPFAM" id="SSF52540">
    <property type="entry name" value="P-loop containing nucleoside triphosphate hydrolases"/>
    <property type="match status" value="1"/>
</dbReference>
<dbReference type="InterPro" id="IPR041703">
    <property type="entry name" value="Rho_factor_ATP-bd"/>
</dbReference>
<evidence type="ECO:0000313" key="14">
    <source>
        <dbReference type="Proteomes" id="UP000282483"/>
    </source>
</evidence>
<dbReference type="InterPro" id="IPR027417">
    <property type="entry name" value="P-loop_NTPase"/>
</dbReference>
<dbReference type="Pfam" id="PF00006">
    <property type="entry name" value="ATP-synt_ab"/>
    <property type="match status" value="1"/>
</dbReference>
<evidence type="ECO:0000256" key="10">
    <source>
        <dbReference type="NCBIfam" id="TIGR00767"/>
    </source>
</evidence>
<dbReference type="SMART" id="SM00382">
    <property type="entry name" value="AAA"/>
    <property type="match status" value="1"/>
</dbReference>
<keyword evidence="14" id="KW-1185">Reference proteome</keyword>
<comment type="function">
    <text evidence="9">Facilitates transcription termination by a mechanism that involves Rho binding to the nascent RNA, activation of Rho's RNA-dependent ATPase activity, and release of the mRNA from the DNA template.</text>
</comment>
<dbReference type="PROSITE" id="PS51856">
    <property type="entry name" value="RHO_RNA_BD"/>
    <property type="match status" value="1"/>
</dbReference>
<keyword evidence="5 9" id="KW-0067">ATP-binding</keyword>
<evidence type="ECO:0000256" key="9">
    <source>
        <dbReference type="HAMAP-Rule" id="MF_01884"/>
    </source>
</evidence>
<feature type="region of interest" description="RNA-binding 1" evidence="9">
    <location>
        <begin position="108"/>
        <end position="110"/>
    </location>
</feature>
<dbReference type="PANTHER" id="PTHR46425">
    <property type="entry name" value="TRANSCRIPTION TERMINATION FACTOR RHO"/>
    <property type="match status" value="1"/>
</dbReference>
<dbReference type="InterPro" id="IPR000194">
    <property type="entry name" value="ATPase_F1/V1/A1_a/bsu_nucl-bd"/>
</dbReference>
<dbReference type="InterPro" id="IPR003593">
    <property type="entry name" value="AAA+_ATPase"/>
</dbReference>
<keyword evidence="1 9" id="KW-0806">Transcription termination</keyword>
<dbReference type="GO" id="GO:0005829">
    <property type="term" value="C:cytosol"/>
    <property type="evidence" value="ECO:0007669"/>
    <property type="project" value="UniProtKB-ARBA"/>
</dbReference>
<evidence type="ECO:0000256" key="7">
    <source>
        <dbReference type="ARBA" id="ARBA00023015"/>
    </source>
</evidence>
<name>A0A2Z5UW65_9COXI</name>
<organism evidence="13 14">
    <name type="scientific">Candidatus Rickettsiella viridis</name>
    <dbReference type="NCBI Taxonomy" id="676208"/>
    <lineage>
        <taxon>Bacteria</taxon>
        <taxon>Pseudomonadati</taxon>
        <taxon>Pseudomonadota</taxon>
        <taxon>Gammaproteobacteria</taxon>
        <taxon>Legionellales</taxon>
        <taxon>Coxiellaceae</taxon>
        <taxon>Rickettsiella</taxon>
    </lineage>
</organism>
<sequence>MNLTELKKNSPAELVTIAEELKIDGLGRLHKKDMIFSILKAHAKRGEDIYGAGVLEILPDGFGFLRSSEGSYLAGPDDIYVSPSQIRRFNLHTGDTVSGKIRPPKESERYFALLKVDEINFDTPDNAKNRVLFENLTPLFPDERLCLERGNGSTEDITARVIDLVAPTGKGQRGIIVSPPKAGKTMMMQNIAQSIVHNCAECYLIVLLIDERPEEVTDMRRSVKGERVEVIASTFDEPATRHVQVAEIVIEKAKRLVEHKKDVVILLDSMTRLARAYNTVIPSSGKVLTGGVDANALQRPKRFFGAARNIEEGGSLTIISTALVDTGSKMDDVIYEEFKGTGNMEIHLDRRIAEKRIYPAIHLNRSGTRREELLAKPDVLQKMWILRKILQSMDEIAAMEFLIDRLKATKTNNEFFDSMKK</sequence>
<feature type="domain" description="Rho RNA-BD" evidence="12">
    <location>
        <begin position="48"/>
        <end position="123"/>
    </location>
</feature>
<feature type="region of interest" description="RNA-binding 1" evidence="9">
    <location>
        <begin position="61"/>
        <end position="66"/>
    </location>
</feature>
<dbReference type="Proteomes" id="UP000282483">
    <property type="component" value="Chromosome"/>
</dbReference>
<reference evidence="13 14" key="1">
    <citation type="submission" date="2017-03" db="EMBL/GenBank/DDBJ databases">
        <title>The genome sequence of Candidatus Rickettsiella viridis.</title>
        <authorList>
            <person name="Nikoh N."/>
            <person name="Tsuchida T."/>
            <person name="Yamaguchi K."/>
            <person name="Maeda T."/>
            <person name="Shigenobu S."/>
            <person name="Fukatsu T."/>
        </authorList>
    </citation>
    <scope>NUCLEOTIDE SEQUENCE [LARGE SCALE GENOMIC DNA]</scope>
    <source>
        <strain evidence="13 14">Ap-RA04</strain>
    </source>
</reference>
<dbReference type="SMART" id="SM00357">
    <property type="entry name" value="CSP"/>
    <property type="match status" value="1"/>
</dbReference>
<feature type="binding site" evidence="9">
    <location>
        <begin position="181"/>
        <end position="186"/>
    </location>
    <ligand>
        <name>ATP</name>
        <dbReference type="ChEBI" id="CHEBI:30616"/>
    </ligand>
</feature>
<dbReference type="CDD" id="cd01128">
    <property type="entry name" value="rho_factor_C"/>
    <property type="match status" value="1"/>
</dbReference>
<evidence type="ECO:0000256" key="8">
    <source>
        <dbReference type="ARBA" id="ARBA00023163"/>
    </source>
</evidence>
<keyword evidence="2 9" id="KW-0547">Nucleotide-binding</keyword>
<evidence type="ECO:0000259" key="12">
    <source>
        <dbReference type="PROSITE" id="PS51856"/>
    </source>
</evidence>
<dbReference type="GO" id="GO:0005524">
    <property type="term" value="F:ATP binding"/>
    <property type="evidence" value="ECO:0007669"/>
    <property type="project" value="UniProtKB-UniRule"/>
</dbReference>
<dbReference type="SMART" id="SM00959">
    <property type="entry name" value="Rho_N"/>
    <property type="match status" value="1"/>
</dbReference>
<evidence type="ECO:0000256" key="6">
    <source>
        <dbReference type="ARBA" id="ARBA00022884"/>
    </source>
</evidence>
<dbReference type="InterPro" id="IPR011113">
    <property type="entry name" value="Rho_RNA-bd"/>
</dbReference>
<dbReference type="KEGG" id="rvi:RVIR1_12890"/>
<dbReference type="FunFam" id="3.40.50.300:FF:000072">
    <property type="entry name" value="Transcription termination factor Rho"/>
    <property type="match status" value="1"/>
</dbReference>
<dbReference type="SUPFAM" id="SSF68912">
    <property type="entry name" value="Rho N-terminal domain-like"/>
    <property type="match status" value="1"/>
</dbReference>
<dbReference type="Gene3D" id="1.10.720.10">
    <property type="match status" value="1"/>
</dbReference>
<dbReference type="NCBIfam" id="TIGR00767">
    <property type="entry name" value="rho"/>
    <property type="match status" value="1"/>
</dbReference>
<comment type="subunit">
    <text evidence="9">Homohexamer. The homohexamer assembles into an open ring structure.</text>
</comment>
<keyword evidence="4 9" id="KW-0347">Helicase</keyword>
<dbReference type="InterPro" id="IPR011112">
    <property type="entry name" value="Rho-like_N"/>
</dbReference>
<feature type="site" description="RNA-binding 2" evidence="9">
    <location>
        <position position="329"/>
    </location>
</feature>
<gene>
    <name evidence="9 13" type="primary">rho</name>
    <name evidence="13" type="ORF">RVIR1_12890</name>
</gene>
<dbReference type="InterPro" id="IPR036269">
    <property type="entry name" value="Rho_N_sf"/>
</dbReference>
<dbReference type="GO" id="GO:0008186">
    <property type="term" value="F:ATP-dependent activity, acting on RNA"/>
    <property type="evidence" value="ECO:0007669"/>
    <property type="project" value="UniProtKB-UniRule"/>
</dbReference>
<dbReference type="EMBL" id="AP018005">
    <property type="protein sequence ID" value="BBB15738.1"/>
    <property type="molecule type" value="Genomic_DNA"/>
</dbReference>
<evidence type="ECO:0000256" key="5">
    <source>
        <dbReference type="ARBA" id="ARBA00022840"/>
    </source>
</evidence>
<dbReference type="GO" id="GO:0016787">
    <property type="term" value="F:hydrolase activity"/>
    <property type="evidence" value="ECO:0007669"/>
    <property type="project" value="UniProtKB-KW"/>
</dbReference>
<dbReference type="InterPro" id="IPR004665">
    <property type="entry name" value="Term_rho"/>
</dbReference>
<feature type="binding site" evidence="9">
    <location>
        <position position="212"/>
    </location>
    <ligand>
        <name>ATP</name>
        <dbReference type="ChEBI" id="CHEBI:30616"/>
    </ligand>
</feature>
<dbReference type="GO" id="GO:0006353">
    <property type="term" value="P:DNA-templated transcription termination"/>
    <property type="evidence" value="ECO:0007669"/>
    <property type="project" value="UniProtKB-UniRule"/>
</dbReference>
<proteinExistence type="inferred from homology"/>
<feature type="binding site" evidence="9">
    <location>
        <begin position="169"/>
        <end position="174"/>
    </location>
    <ligand>
        <name>ATP</name>
        <dbReference type="ChEBI" id="CHEBI:30616"/>
    </ligand>
</feature>
<keyword evidence="6 9" id="KW-0694">RNA-binding</keyword>
<keyword evidence="3 9" id="KW-0378">Hydrolase</keyword>
<dbReference type="SUPFAM" id="SSF50249">
    <property type="entry name" value="Nucleic acid-binding proteins"/>
    <property type="match status" value="1"/>
</dbReference>
<dbReference type="AlphaFoldDB" id="A0A2Z5UW65"/>
<evidence type="ECO:0000256" key="3">
    <source>
        <dbReference type="ARBA" id="ARBA00022801"/>
    </source>
</evidence>
<dbReference type="EC" id="3.6.4.-" evidence="9 10"/>
<dbReference type="Gene3D" id="3.40.50.300">
    <property type="entry name" value="P-loop containing nucleotide triphosphate hydrolases"/>
    <property type="match status" value="1"/>
</dbReference>
<dbReference type="GO" id="GO:0003723">
    <property type="term" value="F:RNA binding"/>
    <property type="evidence" value="ECO:0007669"/>
    <property type="project" value="UniProtKB-UniRule"/>
</dbReference>
<dbReference type="GO" id="GO:0004386">
    <property type="term" value="F:helicase activity"/>
    <property type="evidence" value="ECO:0007669"/>
    <property type="project" value="UniProtKB-UniRule"/>
</dbReference>
<dbReference type="CDD" id="cd04459">
    <property type="entry name" value="Rho_CSD"/>
    <property type="match status" value="1"/>
</dbReference>
<dbReference type="FunFam" id="2.40.50.140:FF:000010">
    <property type="entry name" value="Transcription termination factor Rho"/>
    <property type="match status" value="1"/>
</dbReference>
<dbReference type="RefSeq" id="WP_126323277.1">
    <property type="nucleotide sequence ID" value="NZ_AP018005.1"/>
</dbReference>